<name>A0A0F7SQZ3_PHARH</name>
<organism evidence="2">
    <name type="scientific">Phaffia rhodozyma</name>
    <name type="common">Yeast</name>
    <name type="synonym">Xanthophyllomyces dendrorhous</name>
    <dbReference type="NCBI Taxonomy" id="264483"/>
    <lineage>
        <taxon>Eukaryota</taxon>
        <taxon>Fungi</taxon>
        <taxon>Dikarya</taxon>
        <taxon>Basidiomycota</taxon>
        <taxon>Agaricomycotina</taxon>
        <taxon>Tremellomycetes</taxon>
        <taxon>Cystofilobasidiales</taxon>
        <taxon>Mrakiaceae</taxon>
        <taxon>Phaffia</taxon>
    </lineage>
</organism>
<accession>A0A0F7SQZ3</accession>
<sequence>MRDKHVELTSLPLRSSEPNSEKRIILLGTLQTGNTQTSVRVLLDSGSQLNIINHKLASSLPAKIDILSSPRLATTVDGTPLTTGPIDSVLFGQLGLGGFEETVPLHLAATASVDIILVGILFLFCSRFPLLGFRLLSSYRQHLLIWL</sequence>
<dbReference type="Gene3D" id="2.40.70.10">
    <property type="entry name" value="Acid Proteases"/>
    <property type="match status" value="1"/>
</dbReference>
<proteinExistence type="predicted"/>
<dbReference type="CDD" id="cd00303">
    <property type="entry name" value="retropepsin_like"/>
    <property type="match status" value="1"/>
</dbReference>
<evidence type="ECO:0008006" key="3">
    <source>
        <dbReference type="Google" id="ProtNLM"/>
    </source>
</evidence>
<keyword evidence="1" id="KW-0812">Transmembrane</keyword>
<dbReference type="InterPro" id="IPR021109">
    <property type="entry name" value="Peptidase_aspartic_dom_sf"/>
</dbReference>
<protein>
    <recommendedName>
        <fullName evidence="3">Aspartic peptidase domain</fullName>
    </recommendedName>
</protein>
<dbReference type="AlphaFoldDB" id="A0A0F7SQZ3"/>
<reference evidence="2" key="1">
    <citation type="submission" date="2014-08" db="EMBL/GenBank/DDBJ databases">
        <authorList>
            <person name="Sharma Rahul"/>
            <person name="Thines Marco"/>
        </authorList>
    </citation>
    <scope>NUCLEOTIDE SEQUENCE</scope>
</reference>
<dbReference type="EMBL" id="LN483124">
    <property type="protein sequence ID" value="CED82483.1"/>
    <property type="molecule type" value="Genomic_DNA"/>
</dbReference>
<evidence type="ECO:0000313" key="2">
    <source>
        <dbReference type="EMBL" id="CED82483.1"/>
    </source>
</evidence>
<keyword evidence="1" id="KW-1133">Transmembrane helix</keyword>
<feature type="transmembrane region" description="Helical" evidence="1">
    <location>
        <begin position="105"/>
        <end position="125"/>
    </location>
</feature>
<keyword evidence="1" id="KW-0472">Membrane</keyword>
<evidence type="ECO:0000256" key="1">
    <source>
        <dbReference type="SAM" id="Phobius"/>
    </source>
</evidence>